<organism evidence="1 2">
    <name type="scientific">Crenichthys baileyi</name>
    <name type="common">White River springfish</name>
    <dbReference type="NCBI Taxonomy" id="28760"/>
    <lineage>
        <taxon>Eukaryota</taxon>
        <taxon>Metazoa</taxon>
        <taxon>Chordata</taxon>
        <taxon>Craniata</taxon>
        <taxon>Vertebrata</taxon>
        <taxon>Euteleostomi</taxon>
        <taxon>Actinopterygii</taxon>
        <taxon>Neopterygii</taxon>
        <taxon>Teleostei</taxon>
        <taxon>Neoteleostei</taxon>
        <taxon>Acanthomorphata</taxon>
        <taxon>Ovalentaria</taxon>
        <taxon>Atherinomorphae</taxon>
        <taxon>Cyprinodontiformes</taxon>
        <taxon>Goodeidae</taxon>
        <taxon>Crenichthys</taxon>
    </lineage>
</organism>
<name>A0AAV9SPS2_9TELE</name>
<protein>
    <submittedName>
        <fullName evidence="1">Uncharacterized protein</fullName>
    </submittedName>
</protein>
<dbReference type="Proteomes" id="UP001311232">
    <property type="component" value="Unassembled WGS sequence"/>
</dbReference>
<sequence>MHACCKCFRKTDGKVVSRSEDGFNPFGEPLHSSVNSSVFGGILISMVQKRDVILLEKVLCQTGIVNHIIVLLKEPVNTSYTKPTVTSSHTKPGFDTPAEPEGPLFHYHLLAVSIMKGPHLGRASAGNFMGITQLSSPASFKDRMQIPGIFLQPLDPECFYSSDINNFSLRCFQLLKLAKTGSPSE</sequence>
<accession>A0AAV9SPS2</accession>
<reference evidence="1 2" key="1">
    <citation type="submission" date="2021-06" db="EMBL/GenBank/DDBJ databases">
        <authorList>
            <person name="Palmer J.M."/>
        </authorList>
    </citation>
    <scope>NUCLEOTIDE SEQUENCE [LARGE SCALE GENOMIC DNA]</scope>
    <source>
        <strain evidence="1 2">MEX-2019</strain>
        <tissue evidence="1">Muscle</tissue>
    </source>
</reference>
<dbReference type="EMBL" id="JAHHUM010000052">
    <property type="protein sequence ID" value="KAK5623083.1"/>
    <property type="molecule type" value="Genomic_DNA"/>
</dbReference>
<evidence type="ECO:0000313" key="2">
    <source>
        <dbReference type="Proteomes" id="UP001311232"/>
    </source>
</evidence>
<gene>
    <name evidence="1" type="ORF">CRENBAI_019971</name>
</gene>
<comment type="caution">
    <text evidence="1">The sequence shown here is derived from an EMBL/GenBank/DDBJ whole genome shotgun (WGS) entry which is preliminary data.</text>
</comment>
<dbReference type="AlphaFoldDB" id="A0AAV9SPS2"/>
<evidence type="ECO:0000313" key="1">
    <source>
        <dbReference type="EMBL" id="KAK5623083.1"/>
    </source>
</evidence>
<proteinExistence type="predicted"/>
<keyword evidence="2" id="KW-1185">Reference proteome</keyword>